<protein>
    <submittedName>
        <fullName evidence="2">Capsule assembly Wzi family protein</fullName>
    </submittedName>
</protein>
<dbReference type="Proteomes" id="UP000502608">
    <property type="component" value="Chromosome"/>
</dbReference>
<dbReference type="InterPro" id="IPR038636">
    <property type="entry name" value="Wzi_sf"/>
</dbReference>
<dbReference type="KEGG" id="saes:HBH39_11735"/>
<feature type="signal peptide" evidence="1">
    <location>
        <begin position="1"/>
        <end position="19"/>
    </location>
</feature>
<dbReference type="Gene3D" id="2.40.160.130">
    <property type="entry name" value="Capsule assembly protein Wzi"/>
    <property type="match status" value="1"/>
</dbReference>
<sequence>MKFIPIAGIALFASFSAQSAWWVEPTDLSLRADIQHLSDIGVIVQPVNTYPLMWAGLKQDLDSTELQSLTLVQQQTYTRVINAYEKAHQRTNVSLEVNSANEQARFIGFGNDYRDKAELKVSVEMTQDWFSGKVNASYHYDAIDGNESRLDNSFAAFKLGNWIVTGGAVQKYWGPGWDSSLIQTTNARPMPGVTFSRNNSYAFETPWLNWIGPWTFTTSFSQMESDRYVPDTKHWGARGTLRPIPKLEIGFSWTMQWGGEGYGNSLSDWWNGLFNGGETEGEVKNGQENMLAGYDFRWSDTAWGVPYGIYYERIHEDYHNEKHKLINASNMGGVDVFISSVNTRFFAEYSDTAAACGIQSDVYNCMYEHGFYKSGYRYYGRSLGSTYDNDSRVIVIGTITQLGDAQSFNNKVRIAKLNFDGSDVNVGIGGNPVSPGRFEQLYQFDSSYHRPLFNGMLKLGGTVGYSAYPDTNEDHDWETTIYAGWKRDF</sequence>
<keyword evidence="3" id="KW-1185">Reference proteome</keyword>
<name>A0A6G9QKH9_9GAMM</name>
<evidence type="ECO:0000313" key="3">
    <source>
        <dbReference type="Proteomes" id="UP000502608"/>
    </source>
</evidence>
<feature type="chain" id="PRO_5026087821" evidence="1">
    <location>
        <begin position="20"/>
        <end position="489"/>
    </location>
</feature>
<accession>A0A6G9QKH9</accession>
<keyword evidence="1" id="KW-0732">Signal</keyword>
<evidence type="ECO:0000313" key="2">
    <source>
        <dbReference type="EMBL" id="QIR15070.1"/>
    </source>
</evidence>
<organism evidence="2 3">
    <name type="scientific">Shewanella aestuarii</name>
    <dbReference type="NCBI Taxonomy" id="1028752"/>
    <lineage>
        <taxon>Bacteria</taxon>
        <taxon>Pseudomonadati</taxon>
        <taxon>Pseudomonadota</taxon>
        <taxon>Gammaproteobacteria</taxon>
        <taxon>Alteromonadales</taxon>
        <taxon>Shewanellaceae</taxon>
        <taxon>Shewanella</taxon>
    </lineage>
</organism>
<dbReference type="RefSeq" id="WP_167678475.1">
    <property type="nucleotide sequence ID" value="NZ_CP050313.1"/>
</dbReference>
<dbReference type="EMBL" id="CP050313">
    <property type="protein sequence ID" value="QIR15070.1"/>
    <property type="molecule type" value="Genomic_DNA"/>
</dbReference>
<dbReference type="Pfam" id="PF14052">
    <property type="entry name" value="Caps_assemb_Wzi"/>
    <property type="match status" value="1"/>
</dbReference>
<dbReference type="InterPro" id="IPR026950">
    <property type="entry name" value="Caps_assemb_Wzi"/>
</dbReference>
<proteinExistence type="predicted"/>
<reference evidence="2 3" key="1">
    <citation type="submission" date="2020-03" db="EMBL/GenBank/DDBJ databases">
        <title>Complete genome sequence of Shewanella sp.</title>
        <authorList>
            <person name="Kim Y.-S."/>
            <person name="Kim S.-J."/>
            <person name="Jung H.-K."/>
            <person name="Kim K.-H."/>
        </authorList>
    </citation>
    <scope>NUCLEOTIDE SEQUENCE [LARGE SCALE GENOMIC DNA]</scope>
    <source>
        <strain evidence="2 3">PN3F2</strain>
    </source>
</reference>
<evidence type="ECO:0000256" key="1">
    <source>
        <dbReference type="SAM" id="SignalP"/>
    </source>
</evidence>
<gene>
    <name evidence="2" type="ORF">HBH39_11735</name>
</gene>
<dbReference type="AlphaFoldDB" id="A0A6G9QKH9"/>